<comment type="subcellular location">
    <subcellularLocation>
        <location evidence="1">Membrane</location>
        <topology evidence="1">Multi-pass membrane protein</topology>
    </subcellularLocation>
</comment>
<feature type="transmembrane region" description="Helical" evidence="6">
    <location>
        <begin position="484"/>
        <end position="505"/>
    </location>
</feature>
<feature type="compositionally biased region" description="Basic and acidic residues" evidence="5">
    <location>
        <begin position="668"/>
        <end position="686"/>
    </location>
</feature>
<feature type="transmembrane region" description="Helical" evidence="6">
    <location>
        <begin position="434"/>
        <end position="455"/>
    </location>
</feature>
<dbReference type="InterPro" id="IPR011385">
    <property type="entry name" value="Site-sp_rcmbase"/>
</dbReference>
<feature type="transmembrane region" description="Helical" evidence="6">
    <location>
        <begin position="594"/>
        <end position="620"/>
    </location>
</feature>
<dbReference type="KEGG" id="apac:S7S_07520"/>
<keyword evidence="8" id="KW-1185">Reference proteome</keyword>
<evidence type="ECO:0000256" key="4">
    <source>
        <dbReference type="ARBA" id="ARBA00023136"/>
    </source>
</evidence>
<dbReference type="Gene3D" id="1.20.1080.10">
    <property type="entry name" value="Glycerol uptake facilitator protein"/>
    <property type="match status" value="1"/>
</dbReference>
<dbReference type="InterPro" id="IPR023271">
    <property type="entry name" value="Aquaporin-like"/>
</dbReference>
<proteinExistence type="predicted"/>
<dbReference type="Proteomes" id="UP000006764">
    <property type="component" value="Chromosome"/>
</dbReference>
<name>A0A0B4XMP1_9GAMM</name>
<reference evidence="7 8" key="1">
    <citation type="journal article" date="2012" name="J. Bacteriol.">
        <title>Genome sequence of an alkane-degrading bacterium, Alcanivorax pacificus type strain W11-5, isolated from deep sea sediment.</title>
        <authorList>
            <person name="Lai Q."/>
            <person name="Shao Z."/>
        </authorList>
    </citation>
    <scope>NUCLEOTIDE SEQUENCE [LARGE SCALE GENOMIC DNA]</scope>
    <source>
        <strain evidence="7 8">W11-5</strain>
    </source>
</reference>
<feature type="transmembrane region" description="Helical" evidence="6">
    <location>
        <begin position="337"/>
        <end position="357"/>
    </location>
</feature>
<accession>A0A0B4XMP1</accession>
<evidence type="ECO:0000256" key="2">
    <source>
        <dbReference type="ARBA" id="ARBA00022692"/>
    </source>
</evidence>
<protein>
    <submittedName>
        <fullName evidence="7">Site-specific recombinase</fullName>
    </submittedName>
</protein>
<dbReference type="RefSeq" id="WP_008735647.1">
    <property type="nucleotide sequence ID" value="NZ_CP004387.1"/>
</dbReference>
<keyword evidence="4 6" id="KW-0472">Membrane</keyword>
<keyword evidence="2 6" id="KW-0812">Transmembrane</keyword>
<sequence length="686" mass="76194">MSLDKMLAELANPETSAVKSMVLIVDWLRPGRHEATDAVADRMTGLAAILQARPDLHQQLAERLQGWLDEARFFQLLTGLGLYSRRGFLKEMGERLYERLNPSPVNMTSVKDVFFIVFRRKSDIEWVAQVPDDAWVSLLFTLWQFSPEALASTQERLCHEVLYAIELLSIWIAAEELEPAILRLDPRILKRDSAFVALQRELALYTQAYPKWLSDPETARLDDAHARVLLEQCEEEIARLRRRTVNCGTSVALTHLLERLSQTLARIELLLDVVDPDDPEKRRRRGVELFRQLVQAMAARHSVGALWQQNTRLLARSVTENSSDHGEHYIAGSRREYFRMLASGAGGGFIIAFMALIKIQILGLGLADFPQTVLVSLNYGLGFVLIHMLYCTVATKQPAMTAASIAEKVEQGEHGRANARKLAELLVRVGRTQFVAILGNVAVALSVAFLIGWGYSQWQGGAPLIGSERYDYILSGIHPWQSPALFYAAIAGLWLFVSGLIAGWFDNRSAYLDMEARLRGHPVLRAVLPAGARDWLARYASENYGALMSNFTFGVLLGSTGYIGHQLGLPIDIRHVAFSSADVGYAMSVDIPSAQAFVCFVLFALLIGGVNLVVSFALALNVALRARGTRIASISKLLKAYFQVLRERPAGLLYPPPDTVPAEEDVVPEGKPEKKDEKKSSGDKAA</sequence>
<organism evidence="7 8">
    <name type="scientific">Isoalcanivorax pacificus W11-5</name>
    <dbReference type="NCBI Taxonomy" id="391936"/>
    <lineage>
        <taxon>Bacteria</taxon>
        <taxon>Pseudomonadati</taxon>
        <taxon>Pseudomonadota</taxon>
        <taxon>Gammaproteobacteria</taxon>
        <taxon>Oceanospirillales</taxon>
        <taxon>Alcanivoracaceae</taxon>
        <taxon>Isoalcanivorax</taxon>
    </lineage>
</organism>
<feature type="transmembrane region" description="Helical" evidence="6">
    <location>
        <begin position="544"/>
        <end position="564"/>
    </location>
</feature>
<gene>
    <name evidence="7" type="ORF">S7S_07520</name>
</gene>
<dbReference type="STRING" id="391936.S7S_07520"/>
<dbReference type="GO" id="GO:0016020">
    <property type="term" value="C:membrane"/>
    <property type="evidence" value="ECO:0007669"/>
    <property type="project" value="UniProtKB-SubCell"/>
</dbReference>
<feature type="region of interest" description="Disordered" evidence="5">
    <location>
        <begin position="651"/>
        <end position="686"/>
    </location>
</feature>
<dbReference type="HOGENOM" id="CLU_023672_0_0_6"/>
<dbReference type="PIRSF" id="PIRSF015380">
    <property type="entry name" value="Site-sp_rcmb"/>
    <property type="match status" value="1"/>
</dbReference>
<evidence type="ECO:0000313" key="7">
    <source>
        <dbReference type="EMBL" id="AJD47920.1"/>
    </source>
</evidence>
<dbReference type="AlphaFoldDB" id="A0A0B4XMP1"/>
<evidence type="ECO:0000313" key="8">
    <source>
        <dbReference type="Proteomes" id="UP000006764"/>
    </source>
</evidence>
<evidence type="ECO:0000256" key="6">
    <source>
        <dbReference type="SAM" id="Phobius"/>
    </source>
</evidence>
<dbReference type="EMBL" id="CP004387">
    <property type="protein sequence ID" value="AJD47920.1"/>
    <property type="molecule type" value="Genomic_DNA"/>
</dbReference>
<dbReference type="Pfam" id="PF10136">
    <property type="entry name" value="SpecificRecomb"/>
    <property type="match status" value="1"/>
</dbReference>
<evidence type="ECO:0000256" key="5">
    <source>
        <dbReference type="SAM" id="MobiDB-lite"/>
    </source>
</evidence>
<feature type="transmembrane region" description="Helical" evidence="6">
    <location>
        <begin position="369"/>
        <end position="390"/>
    </location>
</feature>
<evidence type="ECO:0000256" key="3">
    <source>
        <dbReference type="ARBA" id="ARBA00022989"/>
    </source>
</evidence>
<keyword evidence="3 6" id="KW-1133">Transmembrane helix</keyword>
<evidence type="ECO:0000256" key="1">
    <source>
        <dbReference type="ARBA" id="ARBA00004141"/>
    </source>
</evidence>